<feature type="transmembrane region" description="Helical" evidence="1">
    <location>
        <begin position="25"/>
        <end position="44"/>
    </location>
</feature>
<reference evidence="2" key="1">
    <citation type="journal article" date="2017" name="Parasit. Vectors">
        <title>Sialotranscriptomics of Rhipicephalus zambeziensis reveals intricate expression profiles of secretory proteins and suggests tight temporal transcriptional regulation during blood-feeding.</title>
        <authorList>
            <person name="de Castro M.H."/>
            <person name="de Klerk D."/>
            <person name="Pienaar R."/>
            <person name="Rees D.J.G."/>
            <person name="Mans B.J."/>
        </authorList>
    </citation>
    <scope>NUCLEOTIDE SEQUENCE</scope>
    <source>
        <tissue evidence="2">Salivary glands</tissue>
    </source>
</reference>
<dbReference type="EMBL" id="GFPF01001552">
    <property type="protein sequence ID" value="MAA12698.1"/>
    <property type="molecule type" value="Transcribed_RNA"/>
</dbReference>
<keyword evidence="1" id="KW-0812">Transmembrane</keyword>
<keyword evidence="1" id="KW-1133">Transmembrane helix</keyword>
<evidence type="ECO:0000313" key="2">
    <source>
        <dbReference type="EMBL" id="MAA12698.1"/>
    </source>
</evidence>
<name>A0A224Y560_9ACAR</name>
<protein>
    <submittedName>
        <fullName evidence="2">Uncharacterized protein</fullName>
    </submittedName>
</protein>
<sequence>MLLFMLQSSCCHASCVSVCRIYVMVKPSVSSLSAILIIAFAFNVSHGGKTGHFFFFLHSTTVFSVSISDGSFLRCSVSIFMTFSTSPLVLPHVHM</sequence>
<proteinExistence type="predicted"/>
<accession>A0A224Y560</accession>
<organism evidence="2">
    <name type="scientific">Rhipicephalus zambeziensis</name>
    <dbReference type="NCBI Taxonomy" id="60191"/>
    <lineage>
        <taxon>Eukaryota</taxon>
        <taxon>Metazoa</taxon>
        <taxon>Ecdysozoa</taxon>
        <taxon>Arthropoda</taxon>
        <taxon>Chelicerata</taxon>
        <taxon>Arachnida</taxon>
        <taxon>Acari</taxon>
        <taxon>Parasitiformes</taxon>
        <taxon>Ixodida</taxon>
        <taxon>Ixodoidea</taxon>
        <taxon>Ixodidae</taxon>
        <taxon>Rhipicephalinae</taxon>
        <taxon>Rhipicephalus</taxon>
        <taxon>Rhipicephalus</taxon>
    </lineage>
</organism>
<evidence type="ECO:0000256" key="1">
    <source>
        <dbReference type="SAM" id="Phobius"/>
    </source>
</evidence>
<dbReference type="AlphaFoldDB" id="A0A224Y560"/>
<keyword evidence="1" id="KW-0472">Membrane</keyword>